<gene>
    <name evidence="1" type="ORF">BC938DRAFT_484215</name>
</gene>
<keyword evidence="2" id="KW-1185">Reference proteome</keyword>
<accession>A0A433QAF9</accession>
<comment type="caution">
    <text evidence="1">The sequence shown here is derived from an EMBL/GenBank/DDBJ whole genome shotgun (WGS) entry which is preliminary data.</text>
</comment>
<proteinExistence type="predicted"/>
<dbReference type="Gene3D" id="3.80.10.10">
    <property type="entry name" value="Ribonuclease Inhibitor"/>
    <property type="match status" value="1"/>
</dbReference>
<evidence type="ECO:0000313" key="2">
    <source>
        <dbReference type="Proteomes" id="UP000274822"/>
    </source>
</evidence>
<name>A0A433QAF9_9FUNG</name>
<protein>
    <recommendedName>
        <fullName evidence="3">F-box domain-containing protein</fullName>
    </recommendedName>
</protein>
<reference evidence="1 2" key="1">
    <citation type="journal article" date="2018" name="New Phytol.">
        <title>Phylogenomics of Endogonaceae and evolution of mycorrhizas within Mucoromycota.</title>
        <authorList>
            <person name="Chang Y."/>
            <person name="Desiro A."/>
            <person name="Na H."/>
            <person name="Sandor L."/>
            <person name="Lipzen A."/>
            <person name="Clum A."/>
            <person name="Barry K."/>
            <person name="Grigoriev I.V."/>
            <person name="Martin F.M."/>
            <person name="Stajich J.E."/>
            <person name="Smith M.E."/>
            <person name="Bonito G."/>
            <person name="Spatafora J.W."/>
        </authorList>
    </citation>
    <scope>NUCLEOTIDE SEQUENCE [LARGE SCALE GENOMIC DNA]</scope>
    <source>
        <strain evidence="1 2">AD002</strain>
    </source>
</reference>
<organism evidence="1 2">
    <name type="scientific">Jimgerdemannia flammicorona</name>
    <dbReference type="NCBI Taxonomy" id="994334"/>
    <lineage>
        <taxon>Eukaryota</taxon>
        <taxon>Fungi</taxon>
        <taxon>Fungi incertae sedis</taxon>
        <taxon>Mucoromycota</taxon>
        <taxon>Mucoromycotina</taxon>
        <taxon>Endogonomycetes</taxon>
        <taxon>Endogonales</taxon>
        <taxon>Endogonaceae</taxon>
        <taxon>Jimgerdemannia</taxon>
    </lineage>
</organism>
<evidence type="ECO:0000313" key="1">
    <source>
        <dbReference type="EMBL" id="RUS26719.1"/>
    </source>
</evidence>
<sequence>MTGLPLEIWDSILELVSEEQDDSSLWKDAMSHHIGKTTLFNTSLVCRSWRATALKLIWRHIIFYSDGAELDVYWRLAESLEEEIPSSGDMRTKFVRNVGIFVDINAPWEAHEKLGMSMLKILEMTKHNQGLQFNITFDGIHDLETPHRPYLPLEIFPALTSNILGLAIFRPHLSPVNSTQILRNLPPSLDRLVLHNPVDEENQPLHPALSSTCLLTLPQLRFLQLAGLKDVCPEHFQQGLSYWGQKLQELVIESCSSLLQDSVIRAIADSCPSLDLLYLWDSPNATTSDRSQNITTNSLCYLVSALPVLKHLHFDAIPAASDRFLTHCAAGAHSKLRTLVIHNANPDLAGTGIRDLSGWEELEKLTVTYHNWQEILKRRAERGEGEGIEEKPYGGFEELVGIVWYGCPKLRRLQIGEVLVVPGSKMDG</sequence>
<dbReference type="EMBL" id="RBNJ01009827">
    <property type="protein sequence ID" value="RUS26719.1"/>
    <property type="molecule type" value="Genomic_DNA"/>
</dbReference>
<dbReference type="AlphaFoldDB" id="A0A433QAF9"/>
<dbReference type="SUPFAM" id="SSF52047">
    <property type="entry name" value="RNI-like"/>
    <property type="match status" value="1"/>
</dbReference>
<evidence type="ECO:0008006" key="3">
    <source>
        <dbReference type="Google" id="ProtNLM"/>
    </source>
</evidence>
<dbReference type="Proteomes" id="UP000274822">
    <property type="component" value="Unassembled WGS sequence"/>
</dbReference>
<dbReference type="InterPro" id="IPR032675">
    <property type="entry name" value="LRR_dom_sf"/>
</dbReference>